<proteinExistence type="predicted"/>
<keyword evidence="1" id="KW-0732">Signal</keyword>
<evidence type="ECO:0000256" key="1">
    <source>
        <dbReference type="SAM" id="SignalP"/>
    </source>
</evidence>
<dbReference type="GeneID" id="19278548"/>
<dbReference type="KEGG" id="pfy:PFICI_13535"/>
<dbReference type="InParanoid" id="W3WQE4"/>
<keyword evidence="4" id="KW-1185">Reference proteome</keyword>
<evidence type="ECO:0000259" key="2">
    <source>
        <dbReference type="Pfam" id="PF14856"/>
    </source>
</evidence>
<feature type="domain" description="Ecp2 effector protein-like" evidence="2">
    <location>
        <begin position="49"/>
        <end position="141"/>
    </location>
</feature>
<feature type="signal peptide" evidence="1">
    <location>
        <begin position="1"/>
        <end position="17"/>
    </location>
</feature>
<dbReference type="RefSeq" id="XP_007840307.1">
    <property type="nucleotide sequence ID" value="XM_007842116.1"/>
</dbReference>
<dbReference type="AlphaFoldDB" id="W3WQE4"/>
<dbReference type="Proteomes" id="UP000030651">
    <property type="component" value="Unassembled WGS sequence"/>
</dbReference>
<evidence type="ECO:0000313" key="3">
    <source>
        <dbReference type="EMBL" id="ETS75051.1"/>
    </source>
</evidence>
<feature type="chain" id="PRO_5004833749" description="Ecp2 effector protein-like domain-containing protein" evidence="1">
    <location>
        <begin position="18"/>
        <end position="151"/>
    </location>
</feature>
<sequence length="151" mass="16834">MKCVILTLGYLATGATANACGNEGFSPHCILELPPPLTEGRFDGAPNRNTTYCEHLCETVANGQDLYWETNMTGINRYERRTLIDDGRCRVSISAEESRHPQPDHNLVIVKQNLLWMLAEAVNVSIMYPDGSVGAFGTMTCDGKRFTYWVE</sequence>
<protein>
    <recommendedName>
        <fullName evidence="2">Ecp2 effector protein-like domain-containing protein</fullName>
    </recommendedName>
</protein>
<gene>
    <name evidence="3" type="ORF">PFICI_13535</name>
</gene>
<dbReference type="HOGENOM" id="CLU_1732106_0_0_1"/>
<reference evidence="4" key="1">
    <citation type="journal article" date="2015" name="BMC Genomics">
        <title>Genomic and transcriptomic analysis of the endophytic fungus Pestalotiopsis fici reveals its lifestyle and high potential for synthesis of natural products.</title>
        <authorList>
            <person name="Wang X."/>
            <person name="Zhang X."/>
            <person name="Liu L."/>
            <person name="Xiang M."/>
            <person name="Wang W."/>
            <person name="Sun X."/>
            <person name="Che Y."/>
            <person name="Guo L."/>
            <person name="Liu G."/>
            <person name="Guo L."/>
            <person name="Wang C."/>
            <person name="Yin W.B."/>
            <person name="Stadler M."/>
            <person name="Zhang X."/>
            <person name="Liu X."/>
        </authorList>
    </citation>
    <scope>NUCLEOTIDE SEQUENCE [LARGE SCALE GENOMIC DNA]</scope>
    <source>
        <strain evidence="4">W106-1 / CGMCC3.15140</strain>
    </source>
</reference>
<dbReference type="EMBL" id="KI912119">
    <property type="protein sequence ID" value="ETS75051.1"/>
    <property type="molecule type" value="Genomic_DNA"/>
</dbReference>
<dbReference type="Pfam" id="PF14856">
    <property type="entry name" value="Hce2"/>
    <property type="match status" value="1"/>
</dbReference>
<dbReference type="InterPro" id="IPR029226">
    <property type="entry name" value="Ecp2-like"/>
</dbReference>
<name>W3WQE4_PESFW</name>
<evidence type="ECO:0000313" key="4">
    <source>
        <dbReference type="Proteomes" id="UP000030651"/>
    </source>
</evidence>
<accession>W3WQE4</accession>
<organism evidence="3 4">
    <name type="scientific">Pestalotiopsis fici (strain W106-1 / CGMCC3.15140)</name>
    <dbReference type="NCBI Taxonomy" id="1229662"/>
    <lineage>
        <taxon>Eukaryota</taxon>
        <taxon>Fungi</taxon>
        <taxon>Dikarya</taxon>
        <taxon>Ascomycota</taxon>
        <taxon>Pezizomycotina</taxon>
        <taxon>Sordariomycetes</taxon>
        <taxon>Xylariomycetidae</taxon>
        <taxon>Amphisphaeriales</taxon>
        <taxon>Sporocadaceae</taxon>
        <taxon>Pestalotiopsis</taxon>
    </lineage>
</organism>